<organism evidence="9 10">
    <name type="scientific">Oharaeibacter diazotrophicus</name>
    <dbReference type="NCBI Taxonomy" id="1920512"/>
    <lineage>
        <taxon>Bacteria</taxon>
        <taxon>Pseudomonadati</taxon>
        <taxon>Pseudomonadota</taxon>
        <taxon>Alphaproteobacteria</taxon>
        <taxon>Hyphomicrobiales</taxon>
        <taxon>Pleomorphomonadaceae</taxon>
        <taxon>Oharaeibacter</taxon>
    </lineage>
</organism>
<dbReference type="GO" id="GO:0004497">
    <property type="term" value="F:monooxygenase activity"/>
    <property type="evidence" value="ECO:0007669"/>
    <property type="project" value="UniProtKB-KW"/>
</dbReference>
<evidence type="ECO:0000313" key="10">
    <source>
        <dbReference type="Proteomes" id="UP000294547"/>
    </source>
</evidence>
<dbReference type="InterPro" id="IPR010971">
    <property type="entry name" value="UbiH/COQ6"/>
</dbReference>
<keyword evidence="5" id="KW-0274">FAD</keyword>
<dbReference type="Gene3D" id="3.50.50.60">
    <property type="entry name" value="FAD/NAD(P)-binding domain"/>
    <property type="match status" value="2"/>
</dbReference>
<dbReference type="PRINTS" id="PR00420">
    <property type="entry name" value="RNGMNOXGNASE"/>
</dbReference>
<keyword evidence="4" id="KW-0285">Flavoprotein</keyword>
<protein>
    <submittedName>
        <fullName evidence="9">2-octaprenyl-6-methoxyphenol hydroxylase</fullName>
    </submittedName>
</protein>
<accession>A0A4R6RL71</accession>
<dbReference type="PANTHER" id="PTHR43876:SF7">
    <property type="entry name" value="UBIQUINONE BIOSYNTHESIS MONOOXYGENASE COQ6, MITOCHONDRIAL"/>
    <property type="match status" value="1"/>
</dbReference>
<sequence>MGTIDVEIAVVGGGPAGLTAALALSAAGAEVALVAPPAPPADHRTTALFAGSVEVLRAVGGWDRVADRAAPLKTMRLVDGTRRLVRAPEIAFHASELGLDAFGWNVANAALTEGLAAAVAADGRIRRVEATMDRLDLAGPRPELVTADDRTVTARLVVGADGRGSKVREAAGIAVKTWSYPQTALVLNLDHTAPHFDTSTEFHTETGPFTLVPLAARRSALVCIEKPAVAEALNALSDDALAADLERRAHSMLGRFTVASPRQLWPMAGLSAEALARGPVVLVAETCHAFPPIGAQGLNLGIRDIAALAEIVRRARTGGGLPAETIGERYAAARRSDVWTRTTGVDLLNRSLLTDFLPVQVGRAVLLQLARDVGPLRKLMMREGLSPRLLRST</sequence>
<evidence type="ECO:0000256" key="2">
    <source>
        <dbReference type="ARBA" id="ARBA00004749"/>
    </source>
</evidence>
<evidence type="ECO:0000259" key="8">
    <source>
        <dbReference type="Pfam" id="PF01494"/>
    </source>
</evidence>
<dbReference type="UniPathway" id="UPA00232"/>
<dbReference type="AlphaFoldDB" id="A0A4R6RL71"/>
<keyword evidence="6" id="KW-0560">Oxidoreductase</keyword>
<proteinExistence type="inferred from homology"/>
<dbReference type="InterPro" id="IPR036188">
    <property type="entry name" value="FAD/NAD-bd_sf"/>
</dbReference>
<evidence type="ECO:0000256" key="7">
    <source>
        <dbReference type="ARBA" id="ARBA00023033"/>
    </source>
</evidence>
<dbReference type="EMBL" id="SNXY01000006">
    <property type="protein sequence ID" value="TDP86855.1"/>
    <property type="molecule type" value="Genomic_DNA"/>
</dbReference>
<name>A0A4R6RL71_9HYPH</name>
<dbReference type="OrthoDB" id="9796623at2"/>
<reference evidence="9 10" key="1">
    <citation type="submission" date="2019-03" db="EMBL/GenBank/DDBJ databases">
        <title>Genomic Encyclopedia of Type Strains, Phase IV (KMG-IV): sequencing the most valuable type-strain genomes for metagenomic binning, comparative biology and taxonomic classification.</title>
        <authorList>
            <person name="Goeker M."/>
        </authorList>
    </citation>
    <scope>NUCLEOTIDE SEQUENCE [LARGE SCALE GENOMIC DNA]</scope>
    <source>
        <strain evidence="9 10">DSM 102969</strain>
    </source>
</reference>
<dbReference type="RefSeq" id="WP_126536468.1">
    <property type="nucleotide sequence ID" value="NZ_BSPM01000008.1"/>
</dbReference>
<comment type="pathway">
    <text evidence="2">Cofactor biosynthesis; ubiquinone biosynthesis.</text>
</comment>
<dbReference type="GO" id="GO:0016705">
    <property type="term" value="F:oxidoreductase activity, acting on paired donors, with incorporation or reduction of molecular oxygen"/>
    <property type="evidence" value="ECO:0007669"/>
    <property type="project" value="InterPro"/>
</dbReference>
<feature type="domain" description="FAD-binding" evidence="8">
    <location>
        <begin position="5"/>
        <end position="320"/>
    </location>
</feature>
<dbReference type="SUPFAM" id="SSF51905">
    <property type="entry name" value="FAD/NAD(P)-binding domain"/>
    <property type="match status" value="1"/>
</dbReference>
<dbReference type="Pfam" id="PF01494">
    <property type="entry name" value="FAD_binding_3"/>
    <property type="match status" value="1"/>
</dbReference>
<evidence type="ECO:0000256" key="3">
    <source>
        <dbReference type="ARBA" id="ARBA00005349"/>
    </source>
</evidence>
<dbReference type="InterPro" id="IPR002938">
    <property type="entry name" value="FAD-bd"/>
</dbReference>
<comment type="similarity">
    <text evidence="3">Belongs to the UbiH/COQ6 family.</text>
</comment>
<dbReference type="NCBIfam" id="TIGR01988">
    <property type="entry name" value="Ubi-OHases"/>
    <property type="match status" value="1"/>
</dbReference>
<evidence type="ECO:0000256" key="4">
    <source>
        <dbReference type="ARBA" id="ARBA00022630"/>
    </source>
</evidence>
<evidence type="ECO:0000256" key="5">
    <source>
        <dbReference type="ARBA" id="ARBA00022827"/>
    </source>
</evidence>
<dbReference type="GO" id="GO:0006744">
    <property type="term" value="P:ubiquinone biosynthetic process"/>
    <property type="evidence" value="ECO:0007669"/>
    <property type="project" value="UniProtKB-UniPathway"/>
</dbReference>
<dbReference type="Proteomes" id="UP000294547">
    <property type="component" value="Unassembled WGS sequence"/>
</dbReference>
<comment type="cofactor">
    <cofactor evidence="1">
        <name>FAD</name>
        <dbReference type="ChEBI" id="CHEBI:57692"/>
    </cofactor>
</comment>
<comment type="caution">
    <text evidence="9">The sequence shown here is derived from an EMBL/GenBank/DDBJ whole genome shotgun (WGS) entry which is preliminary data.</text>
</comment>
<dbReference type="InterPro" id="IPR051205">
    <property type="entry name" value="UbiH/COQ6_monooxygenase"/>
</dbReference>
<evidence type="ECO:0000313" key="9">
    <source>
        <dbReference type="EMBL" id="TDP86855.1"/>
    </source>
</evidence>
<dbReference type="GO" id="GO:0071949">
    <property type="term" value="F:FAD binding"/>
    <property type="evidence" value="ECO:0007669"/>
    <property type="project" value="InterPro"/>
</dbReference>
<dbReference type="NCBIfam" id="NF005691">
    <property type="entry name" value="PRK07494.1"/>
    <property type="match status" value="1"/>
</dbReference>
<keyword evidence="7" id="KW-0503">Monooxygenase</keyword>
<evidence type="ECO:0000256" key="6">
    <source>
        <dbReference type="ARBA" id="ARBA00023002"/>
    </source>
</evidence>
<dbReference type="PANTHER" id="PTHR43876">
    <property type="entry name" value="UBIQUINONE BIOSYNTHESIS MONOOXYGENASE COQ6, MITOCHONDRIAL"/>
    <property type="match status" value="1"/>
</dbReference>
<evidence type="ECO:0000256" key="1">
    <source>
        <dbReference type="ARBA" id="ARBA00001974"/>
    </source>
</evidence>
<gene>
    <name evidence="9" type="ORF">EDD54_0739</name>
</gene>
<keyword evidence="10" id="KW-1185">Reference proteome</keyword>